<proteinExistence type="predicted"/>
<dbReference type="Proteomes" id="UP001152795">
    <property type="component" value="Unassembled WGS sequence"/>
</dbReference>
<gene>
    <name evidence="1" type="ORF">PACLA_8A086865</name>
</gene>
<organism evidence="1 2">
    <name type="scientific">Paramuricea clavata</name>
    <name type="common">Red gorgonian</name>
    <name type="synonym">Violescent sea-whip</name>
    <dbReference type="NCBI Taxonomy" id="317549"/>
    <lineage>
        <taxon>Eukaryota</taxon>
        <taxon>Metazoa</taxon>
        <taxon>Cnidaria</taxon>
        <taxon>Anthozoa</taxon>
        <taxon>Octocorallia</taxon>
        <taxon>Malacalcyonacea</taxon>
        <taxon>Plexauridae</taxon>
        <taxon>Paramuricea</taxon>
    </lineage>
</organism>
<evidence type="ECO:0000313" key="1">
    <source>
        <dbReference type="EMBL" id="CAB3980522.1"/>
    </source>
</evidence>
<reference evidence="1" key="1">
    <citation type="submission" date="2020-04" db="EMBL/GenBank/DDBJ databases">
        <authorList>
            <person name="Alioto T."/>
            <person name="Alioto T."/>
            <person name="Gomez Garrido J."/>
        </authorList>
    </citation>
    <scope>NUCLEOTIDE SEQUENCE</scope>
    <source>
        <strain evidence="1">A484AB</strain>
    </source>
</reference>
<sequence length="239" mass="27677">MWCLIQNLPLMIGDLVPEGNEHWELLLILLECMDFIFSPEVTVEESFFLKQLIKDHHSYFLRLYPNSHLKPKHHFMTHYPSQIHQLGPLMLVELVDRDVEIGTGSTTLVVSLERAQFLSRAIGVDLLSEIFVAKWVTVNGIKYCKNTLVISAKSEDSFPIFELIVYILCMGTKISFITAPWQTVKFDRHTHTYAVQPAVNPIWSVIPVENLYDHQAYHASKSYKEGEHLSYVSLRYRIN</sequence>
<evidence type="ECO:0000313" key="2">
    <source>
        <dbReference type="Proteomes" id="UP001152795"/>
    </source>
</evidence>
<comment type="caution">
    <text evidence="1">The sequence shown here is derived from an EMBL/GenBank/DDBJ whole genome shotgun (WGS) entry which is preliminary data.</text>
</comment>
<dbReference type="EMBL" id="CACRXK020000297">
    <property type="protein sequence ID" value="CAB3980522.1"/>
    <property type="molecule type" value="Genomic_DNA"/>
</dbReference>
<dbReference type="AlphaFoldDB" id="A0A6S7FWX0"/>
<accession>A0A6S7FWX0</accession>
<name>A0A6S7FWX0_PARCT</name>
<dbReference type="OrthoDB" id="5987179at2759"/>
<keyword evidence="2" id="KW-1185">Reference proteome</keyword>
<protein>
    <submittedName>
        <fullName evidence="1">Uncharacterized protein</fullName>
    </submittedName>
</protein>